<organism evidence="13 14">
    <name type="scientific">Elysia crispata</name>
    <name type="common">lettuce slug</name>
    <dbReference type="NCBI Taxonomy" id="231223"/>
    <lineage>
        <taxon>Eukaryota</taxon>
        <taxon>Metazoa</taxon>
        <taxon>Spiralia</taxon>
        <taxon>Lophotrochozoa</taxon>
        <taxon>Mollusca</taxon>
        <taxon>Gastropoda</taxon>
        <taxon>Heterobranchia</taxon>
        <taxon>Euthyneura</taxon>
        <taxon>Panpulmonata</taxon>
        <taxon>Sacoglossa</taxon>
        <taxon>Placobranchoidea</taxon>
        <taxon>Plakobranchidae</taxon>
        <taxon>Elysia</taxon>
    </lineage>
</organism>
<keyword evidence="5 12" id="KW-0808">Transferase</keyword>
<comment type="catalytic activity">
    <reaction evidence="9">
        <text>n isopentenyl diphosphate + (2E,6E)-farnesyl diphosphate = a di-trans,poly-cis-polyprenyl diphosphate + n diphosphate</text>
        <dbReference type="Rhea" id="RHEA:53008"/>
        <dbReference type="Rhea" id="RHEA-COMP:19494"/>
        <dbReference type="ChEBI" id="CHEBI:33019"/>
        <dbReference type="ChEBI" id="CHEBI:128769"/>
        <dbReference type="ChEBI" id="CHEBI:136960"/>
        <dbReference type="ChEBI" id="CHEBI:175763"/>
        <dbReference type="EC" id="2.5.1.87"/>
    </reaction>
</comment>
<dbReference type="EMBL" id="JAWDGP010002766">
    <property type="protein sequence ID" value="KAK3780025.1"/>
    <property type="molecule type" value="Genomic_DNA"/>
</dbReference>
<comment type="function">
    <text evidence="10">With NUS1, forms the dehydrodolichyl diphosphate synthase (DDS) complex, an essential component of the dolichol monophosphate (Dol-P) biosynthetic machinery. Adds multiple copies of isopentenyl pyrophosphate (IPP) to farnesyl pyrophosphate (FPP) to produce dehydrodolichyl diphosphate (Dedol-PP), a precursor of dolichol which is utilized as a sugar carrier in protein glycosylation in the endoplasmic reticulum (ER).</text>
</comment>
<dbReference type="PANTHER" id="PTHR10291:SF43">
    <property type="entry name" value="DEHYDRODOLICHYL DIPHOSPHATE SYNTHASE COMPLEX SUBUNIT DHDDS"/>
    <property type="match status" value="1"/>
</dbReference>
<evidence type="ECO:0000256" key="8">
    <source>
        <dbReference type="ARBA" id="ARBA00023136"/>
    </source>
</evidence>
<comment type="caution">
    <text evidence="13">The sequence shown here is derived from an EMBL/GenBank/DDBJ whole genome shotgun (WGS) entry which is preliminary data.</text>
</comment>
<dbReference type="PROSITE" id="PS01066">
    <property type="entry name" value="UPP_SYNTHASE"/>
    <property type="match status" value="1"/>
</dbReference>
<dbReference type="InterPro" id="IPR001441">
    <property type="entry name" value="UPP_synth-like"/>
</dbReference>
<dbReference type="InterPro" id="IPR018520">
    <property type="entry name" value="UPP_synth-like_CS"/>
</dbReference>
<dbReference type="GO" id="GO:1904423">
    <property type="term" value="C:dehydrodolichyl diphosphate synthase complex"/>
    <property type="evidence" value="ECO:0007669"/>
    <property type="project" value="TreeGrafter"/>
</dbReference>
<dbReference type="Pfam" id="PF01255">
    <property type="entry name" value="Prenyltransf"/>
    <property type="match status" value="1"/>
</dbReference>
<protein>
    <recommendedName>
        <fullName evidence="12">Alkyl transferase</fullName>
        <ecNumber evidence="12">2.5.1.-</ecNumber>
    </recommendedName>
</protein>
<dbReference type="SUPFAM" id="SSF64005">
    <property type="entry name" value="Undecaprenyl diphosphate synthase"/>
    <property type="match status" value="1"/>
</dbReference>
<name>A0AAE1A2R7_9GAST</name>
<dbReference type="CDD" id="cd00475">
    <property type="entry name" value="Cis_IPPS"/>
    <property type="match status" value="1"/>
</dbReference>
<evidence type="ECO:0000256" key="5">
    <source>
        <dbReference type="ARBA" id="ARBA00022679"/>
    </source>
</evidence>
<evidence type="ECO:0000256" key="2">
    <source>
        <dbReference type="ARBA" id="ARBA00004406"/>
    </source>
</evidence>
<keyword evidence="6" id="KW-0256">Endoplasmic reticulum</keyword>
<keyword evidence="8" id="KW-0472">Membrane</keyword>
<dbReference type="GO" id="GO:0045547">
    <property type="term" value="F:ditrans,polycis-polyprenyl diphosphate synthase [(2E,6E)-farnesyl diphosphate specific] activity"/>
    <property type="evidence" value="ECO:0007669"/>
    <property type="project" value="UniProtKB-EC"/>
</dbReference>
<evidence type="ECO:0000256" key="1">
    <source>
        <dbReference type="ARBA" id="ARBA00001946"/>
    </source>
</evidence>
<evidence type="ECO:0000256" key="12">
    <source>
        <dbReference type="RuleBase" id="RU363018"/>
    </source>
</evidence>
<dbReference type="AlphaFoldDB" id="A0AAE1A2R7"/>
<comment type="subunit">
    <text evidence="11">Forms an active dehydrodolichyl diphosphate synthase complex with NUS1.</text>
</comment>
<dbReference type="Proteomes" id="UP001283361">
    <property type="component" value="Unassembled WGS sequence"/>
</dbReference>
<proteinExistence type="inferred from homology"/>
<evidence type="ECO:0000256" key="10">
    <source>
        <dbReference type="ARBA" id="ARBA00058504"/>
    </source>
</evidence>
<sequence>MIHIQSIVRVAVETSVAVLHPRRPTVSSKFKRKIQIMTWFPERRRPTWLQRLCEAILKSGPVPQHVAIIMDGNRRFAVKNSLEKCEGHVRGFDKLAETLEWCLDLGITEVTVYAFSIENFKRSPDEVNGLMELSRQKFAKLLEERNLIQEHQVCVRIIGDISLLPRDLQELLAEAVSISANNKRAVLNVCFAYTARDDMCNAMRELSSGVKDGFIRESDISENLLEKCLYTSHSRSVDLLIRTSGEVRLSDFLLWESAYTCLAFVKVLWPEFSIWHLYAAILHYQRNYNKIQIARQNLMIERERLQRESDHRCMLEEETEACSKLEIIPPGKVSIPTTHSIITQNKNVQALVQQYAEARTERENVFLAHVYTKRADFIKSLLPKHPVLITKPPVTLIAS</sequence>
<reference evidence="13" key="1">
    <citation type="journal article" date="2023" name="G3 (Bethesda)">
        <title>A reference genome for the long-term kleptoplast-retaining sea slug Elysia crispata morphotype clarki.</title>
        <authorList>
            <person name="Eastman K.E."/>
            <person name="Pendleton A.L."/>
            <person name="Shaikh M.A."/>
            <person name="Suttiyut T."/>
            <person name="Ogas R."/>
            <person name="Tomko P."/>
            <person name="Gavelis G."/>
            <person name="Widhalm J.R."/>
            <person name="Wisecaver J.H."/>
        </authorList>
    </citation>
    <scope>NUCLEOTIDE SEQUENCE</scope>
    <source>
        <strain evidence="13">ECLA1</strain>
    </source>
</reference>
<evidence type="ECO:0000256" key="3">
    <source>
        <dbReference type="ARBA" id="ARBA00004922"/>
    </source>
</evidence>
<evidence type="ECO:0000256" key="4">
    <source>
        <dbReference type="ARBA" id="ARBA00005432"/>
    </source>
</evidence>
<comment type="subcellular location">
    <subcellularLocation>
        <location evidence="2">Endoplasmic reticulum membrane</location>
        <topology evidence="2">Peripheral membrane protein</topology>
    </subcellularLocation>
</comment>
<evidence type="ECO:0000313" key="13">
    <source>
        <dbReference type="EMBL" id="KAK3780025.1"/>
    </source>
</evidence>
<keyword evidence="7" id="KW-0460">Magnesium</keyword>
<dbReference type="NCBIfam" id="TIGR00055">
    <property type="entry name" value="uppS"/>
    <property type="match status" value="1"/>
</dbReference>
<gene>
    <name evidence="13" type="ORF">RRG08_029718</name>
</gene>
<comment type="cofactor">
    <cofactor evidence="1">
        <name>Mg(2+)</name>
        <dbReference type="ChEBI" id="CHEBI:18420"/>
    </cofactor>
</comment>
<dbReference type="PANTHER" id="PTHR10291">
    <property type="entry name" value="DEHYDRODOLICHYL DIPHOSPHATE SYNTHASE FAMILY MEMBER"/>
    <property type="match status" value="1"/>
</dbReference>
<comment type="similarity">
    <text evidence="4 12">Belongs to the UPP synthase family.</text>
</comment>
<keyword evidence="14" id="KW-1185">Reference proteome</keyword>
<evidence type="ECO:0000313" key="14">
    <source>
        <dbReference type="Proteomes" id="UP001283361"/>
    </source>
</evidence>
<dbReference type="GO" id="GO:0005789">
    <property type="term" value="C:endoplasmic reticulum membrane"/>
    <property type="evidence" value="ECO:0007669"/>
    <property type="project" value="UniProtKB-SubCell"/>
</dbReference>
<dbReference type="EC" id="2.5.1.-" evidence="12"/>
<evidence type="ECO:0000256" key="9">
    <source>
        <dbReference type="ARBA" id="ARBA00047353"/>
    </source>
</evidence>
<dbReference type="FunFam" id="3.40.1180.10:FF:000002">
    <property type="entry name" value="Alkyl transferase"/>
    <property type="match status" value="1"/>
</dbReference>
<accession>A0AAE1A2R7</accession>
<evidence type="ECO:0000256" key="7">
    <source>
        <dbReference type="ARBA" id="ARBA00022842"/>
    </source>
</evidence>
<comment type="pathway">
    <text evidence="3">Protein modification; protein glycosylation.</text>
</comment>
<dbReference type="GO" id="GO:0016094">
    <property type="term" value="P:polyprenol biosynthetic process"/>
    <property type="evidence" value="ECO:0007669"/>
    <property type="project" value="TreeGrafter"/>
</dbReference>
<dbReference type="InterPro" id="IPR036424">
    <property type="entry name" value="UPP_synth-like_sf"/>
</dbReference>
<evidence type="ECO:0000256" key="6">
    <source>
        <dbReference type="ARBA" id="ARBA00022824"/>
    </source>
</evidence>
<dbReference type="HAMAP" id="MF_01139">
    <property type="entry name" value="ISPT"/>
    <property type="match status" value="1"/>
</dbReference>
<dbReference type="Gene3D" id="3.40.1180.10">
    <property type="entry name" value="Decaprenyl diphosphate synthase-like"/>
    <property type="match status" value="1"/>
</dbReference>
<evidence type="ECO:0000256" key="11">
    <source>
        <dbReference type="ARBA" id="ARBA00064670"/>
    </source>
</evidence>